<dbReference type="InterPro" id="IPR000232">
    <property type="entry name" value="HSF_DNA-bd"/>
</dbReference>
<dbReference type="GO" id="GO:0005634">
    <property type="term" value="C:nucleus"/>
    <property type="evidence" value="ECO:0007669"/>
    <property type="project" value="UniProtKB-SubCell"/>
</dbReference>
<dbReference type="Proteomes" id="UP001230188">
    <property type="component" value="Unassembled WGS sequence"/>
</dbReference>
<proteinExistence type="inferred from homology"/>
<comment type="similarity">
    <text evidence="4">Belongs to the HSF family.</text>
</comment>
<evidence type="ECO:0000256" key="5">
    <source>
        <dbReference type="SAM" id="MobiDB-lite"/>
    </source>
</evidence>
<gene>
    <name evidence="7" type="ORF">CTAYLR_003016</name>
</gene>
<evidence type="ECO:0000313" key="7">
    <source>
        <dbReference type="EMBL" id="KAJ8598400.1"/>
    </source>
</evidence>
<dbReference type="SMART" id="SM00415">
    <property type="entry name" value="HSF"/>
    <property type="match status" value="1"/>
</dbReference>
<reference evidence="7" key="1">
    <citation type="submission" date="2023-01" db="EMBL/GenBank/DDBJ databases">
        <title>Metagenome sequencing of chrysophaentin producing Chrysophaeum taylorii.</title>
        <authorList>
            <person name="Davison J."/>
            <person name="Bewley C."/>
        </authorList>
    </citation>
    <scope>NUCLEOTIDE SEQUENCE</scope>
    <source>
        <strain evidence="7">NIES-1699</strain>
    </source>
</reference>
<dbReference type="EMBL" id="JAQMWT010000675">
    <property type="protein sequence ID" value="KAJ8598400.1"/>
    <property type="molecule type" value="Genomic_DNA"/>
</dbReference>
<dbReference type="InterPro" id="IPR036390">
    <property type="entry name" value="WH_DNA-bd_sf"/>
</dbReference>
<organism evidence="7 8">
    <name type="scientific">Chrysophaeum taylorii</name>
    <dbReference type="NCBI Taxonomy" id="2483200"/>
    <lineage>
        <taxon>Eukaryota</taxon>
        <taxon>Sar</taxon>
        <taxon>Stramenopiles</taxon>
        <taxon>Ochrophyta</taxon>
        <taxon>Pelagophyceae</taxon>
        <taxon>Pelagomonadales</taxon>
        <taxon>Pelagomonadaceae</taxon>
        <taxon>Chrysophaeum</taxon>
    </lineage>
</organism>
<comment type="caution">
    <text evidence="7">The sequence shown here is derived from an EMBL/GenBank/DDBJ whole genome shotgun (WGS) entry which is preliminary data.</text>
</comment>
<feature type="domain" description="HSF-type DNA-binding" evidence="6">
    <location>
        <begin position="37"/>
        <end position="134"/>
    </location>
</feature>
<evidence type="ECO:0000256" key="1">
    <source>
        <dbReference type="ARBA" id="ARBA00004123"/>
    </source>
</evidence>
<protein>
    <recommendedName>
        <fullName evidence="6">HSF-type DNA-binding domain-containing protein</fullName>
    </recommendedName>
</protein>
<dbReference type="InterPro" id="IPR036388">
    <property type="entry name" value="WH-like_DNA-bd_sf"/>
</dbReference>
<feature type="region of interest" description="Disordered" evidence="5">
    <location>
        <begin position="140"/>
        <end position="171"/>
    </location>
</feature>
<evidence type="ECO:0000313" key="8">
    <source>
        <dbReference type="Proteomes" id="UP001230188"/>
    </source>
</evidence>
<evidence type="ECO:0000259" key="6">
    <source>
        <dbReference type="SMART" id="SM00415"/>
    </source>
</evidence>
<keyword evidence="3" id="KW-0539">Nucleus</keyword>
<keyword evidence="8" id="KW-1185">Reference proteome</keyword>
<comment type="subcellular location">
    <subcellularLocation>
        <location evidence="1">Nucleus</location>
    </subcellularLocation>
</comment>
<keyword evidence="2" id="KW-0238">DNA-binding</keyword>
<evidence type="ECO:0000256" key="2">
    <source>
        <dbReference type="ARBA" id="ARBA00023125"/>
    </source>
</evidence>
<sequence>MESFNEIEVAELLCTIKRSAERTIPERLAGEFLHDGAPASFVVALHTLLLHEPVDLVELTRDGELVVCDSHTLEESGVLGRYYKHNNSKSFQRQLYNFGWVRSTKKNRRSKTAFTHPALEYGNPLETLLKLKRKSPRDIPVAQEVGPPKRRRLNQGGARFQTKDGFFSPTSASPQDNFLLYAH</sequence>
<dbReference type="GO" id="GO:0043565">
    <property type="term" value="F:sequence-specific DNA binding"/>
    <property type="evidence" value="ECO:0007669"/>
    <property type="project" value="InterPro"/>
</dbReference>
<dbReference type="AlphaFoldDB" id="A0AAD7U526"/>
<dbReference type="Gene3D" id="1.10.10.10">
    <property type="entry name" value="Winged helix-like DNA-binding domain superfamily/Winged helix DNA-binding domain"/>
    <property type="match status" value="1"/>
</dbReference>
<evidence type="ECO:0000256" key="3">
    <source>
        <dbReference type="ARBA" id="ARBA00023242"/>
    </source>
</evidence>
<dbReference type="Pfam" id="PF00447">
    <property type="entry name" value="HSF_DNA-bind"/>
    <property type="match status" value="1"/>
</dbReference>
<accession>A0AAD7U526</accession>
<dbReference type="SUPFAM" id="SSF46785">
    <property type="entry name" value="Winged helix' DNA-binding domain"/>
    <property type="match status" value="1"/>
</dbReference>
<dbReference type="GO" id="GO:0003700">
    <property type="term" value="F:DNA-binding transcription factor activity"/>
    <property type="evidence" value="ECO:0007669"/>
    <property type="project" value="InterPro"/>
</dbReference>
<evidence type="ECO:0000256" key="4">
    <source>
        <dbReference type="RuleBase" id="RU004020"/>
    </source>
</evidence>
<name>A0AAD7U526_9STRA</name>